<gene>
    <name evidence="11" type="ORF">WJX73_005495</name>
</gene>
<keyword evidence="6 9" id="KW-0732">Signal</keyword>
<comment type="caution">
    <text evidence="11">The sequence shown here is derived from an EMBL/GenBank/DDBJ whole genome shotgun (WGS) entry which is preliminary data.</text>
</comment>
<feature type="chain" id="PRO_5043632049" description="mannan endo-1,4-beta-mannosidase" evidence="9">
    <location>
        <begin position="24"/>
        <end position="483"/>
    </location>
</feature>
<evidence type="ECO:0000256" key="6">
    <source>
        <dbReference type="ARBA" id="ARBA00022729"/>
    </source>
</evidence>
<dbReference type="Proteomes" id="UP001465755">
    <property type="component" value="Unassembled WGS sequence"/>
</dbReference>
<organism evidence="11 12">
    <name type="scientific">Symbiochloris irregularis</name>
    <dbReference type="NCBI Taxonomy" id="706552"/>
    <lineage>
        <taxon>Eukaryota</taxon>
        <taxon>Viridiplantae</taxon>
        <taxon>Chlorophyta</taxon>
        <taxon>core chlorophytes</taxon>
        <taxon>Trebouxiophyceae</taxon>
        <taxon>Trebouxiales</taxon>
        <taxon>Trebouxiaceae</taxon>
        <taxon>Symbiochloris</taxon>
    </lineage>
</organism>
<dbReference type="PANTHER" id="PTHR31451:SF39">
    <property type="entry name" value="MANNAN ENDO-1,4-BETA-MANNOSIDASE 1"/>
    <property type="match status" value="1"/>
</dbReference>
<dbReference type="InterPro" id="IPR001547">
    <property type="entry name" value="Glyco_hydro_5"/>
</dbReference>
<evidence type="ECO:0000256" key="5">
    <source>
        <dbReference type="ARBA" id="ARBA00022525"/>
    </source>
</evidence>
<dbReference type="EMBL" id="JALJOQ010000028">
    <property type="protein sequence ID" value="KAK9808023.1"/>
    <property type="molecule type" value="Genomic_DNA"/>
</dbReference>
<comment type="subcellular location">
    <subcellularLocation>
        <location evidence="2">Secreted</location>
    </subcellularLocation>
</comment>
<dbReference type="PANTHER" id="PTHR31451">
    <property type="match status" value="1"/>
</dbReference>
<evidence type="ECO:0000259" key="10">
    <source>
        <dbReference type="Pfam" id="PF26410"/>
    </source>
</evidence>
<keyword evidence="8" id="KW-0326">Glycosidase</keyword>
<reference evidence="11 12" key="1">
    <citation type="journal article" date="2024" name="Nat. Commun.">
        <title>Phylogenomics reveals the evolutionary origins of lichenization in chlorophyte algae.</title>
        <authorList>
            <person name="Puginier C."/>
            <person name="Libourel C."/>
            <person name="Otte J."/>
            <person name="Skaloud P."/>
            <person name="Haon M."/>
            <person name="Grisel S."/>
            <person name="Petersen M."/>
            <person name="Berrin J.G."/>
            <person name="Delaux P.M."/>
            <person name="Dal Grande F."/>
            <person name="Keller J."/>
        </authorList>
    </citation>
    <scope>NUCLEOTIDE SEQUENCE [LARGE SCALE GENOMIC DNA]</scope>
    <source>
        <strain evidence="11 12">SAG 2036</strain>
    </source>
</reference>
<keyword evidence="7" id="KW-0378">Hydrolase</keyword>
<evidence type="ECO:0000256" key="2">
    <source>
        <dbReference type="ARBA" id="ARBA00004613"/>
    </source>
</evidence>
<comment type="similarity">
    <text evidence="3">Belongs to the glycosyl hydrolase 5 (cellulase A) family.</text>
</comment>
<dbReference type="InterPro" id="IPR017853">
    <property type="entry name" value="GH"/>
</dbReference>
<dbReference type="GO" id="GO:0016985">
    <property type="term" value="F:mannan endo-1,4-beta-mannosidase activity"/>
    <property type="evidence" value="ECO:0007669"/>
    <property type="project" value="UniProtKB-EC"/>
</dbReference>
<accession>A0AAW1PDM7</accession>
<dbReference type="Pfam" id="PF26410">
    <property type="entry name" value="GH5_mannosidase"/>
    <property type="match status" value="1"/>
</dbReference>
<dbReference type="EC" id="3.2.1.78" evidence="4"/>
<evidence type="ECO:0000256" key="4">
    <source>
        <dbReference type="ARBA" id="ARBA00012706"/>
    </source>
</evidence>
<protein>
    <recommendedName>
        <fullName evidence="4">mannan endo-1,4-beta-mannosidase</fullName>
        <ecNumber evidence="4">3.2.1.78</ecNumber>
    </recommendedName>
</protein>
<keyword evidence="12" id="KW-1185">Reference proteome</keyword>
<dbReference type="SUPFAM" id="SSF51445">
    <property type="entry name" value="(Trans)glycosidases"/>
    <property type="match status" value="1"/>
</dbReference>
<evidence type="ECO:0000256" key="3">
    <source>
        <dbReference type="ARBA" id="ARBA00005641"/>
    </source>
</evidence>
<dbReference type="GO" id="GO:0005576">
    <property type="term" value="C:extracellular region"/>
    <property type="evidence" value="ECO:0007669"/>
    <property type="project" value="UniProtKB-SubCell"/>
</dbReference>
<proteinExistence type="inferred from homology"/>
<dbReference type="GO" id="GO:0000272">
    <property type="term" value="P:polysaccharide catabolic process"/>
    <property type="evidence" value="ECO:0007669"/>
    <property type="project" value="InterPro"/>
</dbReference>
<evidence type="ECO:0000313" key="11">
    <source>
        <dbReference type="EMBL" id="KAK9808023.1"/>
    </source>
</evidence>
<dbReference type="Gene3D" id="3.20.20.80">
    <property type="entry name" value="Glycosidases"/>
    <property type="match status" value="1"/>
</dbReference>
<evidence type="ECO:0000313" key="12">
    <source>
        <dbReference type="Proteomes" id="UP001465755"/>
    </source>
</evidence>
<evidence type="ECO:0000256" key="9">
    <source>
        <dbReference type="SAM" id="SignalP"/>
    </source>
</evidence>
<dbReference type="InterPro" id="IPR045053">
    <property type="entry name" value="MAN-like"/>
</dbReference>
<name>A0AAW1PDM7_9CHLO</name>
<feature type="domain" description="Glycoside hydrolase family 5" evidence="10">
    <location>
        <begin position="95"/>
        <end position="371"/>
    </location>
</feature>
<evidence type="ECO:0000256" key="8">
    <source>
        <dbReference type="ARBA" id="ARBA00023295"/>
    </source>
</evidence>
<sequence>MMTGLKTLCLLAVGAVVLSGAQAQFISVAPGGSGFTSDTCENVALALYQSWECVEAGAGVTGGGPNGLATQFAAARKANLNTVRFNAFATMEGQNLQLPSGRYNATLLVGLDQAIAEAADAGLKIILTLATNWDYTGTASDTKAFYTNLSRTAGGPDDFWTDNGAITAYLAHVKNITSRVNTVNGLAYNEDPAIMAYDLINEGRCDSSNCTATDIQNWIERVAPVVKTYIPRQLLTVGQEGFWQADNCAANTQNPVPNNEGGSVSWPIQTGQNFLSNHAVDAIDFTSVHLAPVNWARTDNVFSTAWLNGHSDQSTIIQKPMILELFSTQIGADGFTQTNSSNLYKLVYAITEASINTDSPIRGIGFQLWDKVRLSPNAAGVDNKTIVSSTSPAWEDTIVPFAGRIANRCPASGPASAPAPAPSSTAASARRHLLQAARRIAPSTTPSASADAPAPSYNPATINSQVGKHLEVVCVVCGMSAAT</sequence>
<dbReference type="AlphaFoldDB" id="A0AAW1PDM7"/>
<evidence type="ECO:0000256" key="1">
    <source>
        <dbReference type="ARBA" id="ARBA00001678"/>
    </source>
</evidence>
<feature type="signal peptide" evidence="9">
    <location>
        <begin position="1"/>
        <end position="23"/>
    </location>
</feature>
<keyword evidence="5" id="KW-0964">Secreted</keyword>
<evidence type="ECO:0000256" key="7">
    <source>
        <dbReference type="ARBA" id="ARBA00022801"/>
    </source>
</evidence>
<comment type="catalytic activity">
    <reaction evidence="1">
        <text>Random hydrolysis of (1-&gt;4)-beta-D-mannosidic linkages in mannans, galactomannans and glucomannans.</text>
        <dbReference type="EC" id="3.2.1.78"/>
    </reaction>
</comment>